<evidence type="ECO:0000313" key="1">
    <source>
        <dbReference type="EMBL" id="KAJ3530717.1"/>
    </source>
</evidence>
<accession>A0ACC1S2M2</accession>
<gene>
    <name evidence="1" type="ORF">NM688_g7672</name>
</gene>
<protein>
    <submittedName>
        <fullName evidence="1">Uncharacterized protein</fullName>
    </submittedName>
</protein>
<dbReference type="EMBL" id="JANHOG010001855">
    <property type="protein sequence ID" value="KAJ3530717.1"/>
    <property type="molecule type" value="Genomic_DNA"/>
</dbReference>
<comment type="caution">
    <text evidence="1">The sequence shown here is derived from an EMBL/GenBank/DDBJ whole genome shotgun (WGS) entry which is preliminary data.</text>
</comment>
<name>A0ACC1S2M2_9APHY</name>
<organism evidence="1 2">
    <name type="scientific">Phlebia brevispora</name>
    <dbReference type="NCBI Taxonomy" id="194682"/>
    <lineage>
        <taxon>Eukaryota</taxon>
        <taxon>Fungi</taxon>
        <taxon>Dikarya</taxon>
        <taxon>Basidiomycota</taxon>
        <taxon>Agaricomycotina</taxon>
        <taxon>Agaricomycetes</taxon>
        <taxon>Polyporales</taxon>
        <taxon>Meruliaceae</taxon>
        <taxon>Phlebia</taxon>
    </lineage>
</organism>
<sequence length="532" mass="60216">MDSASLILFALLLAAFLFVVWHKDMSRLPPGQKGMPFFGNSFQIPKDSQWLTYERWSKQYGKMLYLNFAGVTVIVLNSAKHAIELFDKRSAIYSDRSKFVMVNELMGWDYSFAFMSYGDRWREHRRMFYQHYNSQAIQKCRSLTAREVQASLHRFIDQPDSFMQHFKDLAGTLILSVTYGIKPLPKDDPYIMISEQALHGLVVATHAGGHLGKGYISLLRRRVELTSKSAVEFIPALKYLPSWFPGAGFKRQAEKWRKAAMGMIELPFDAVKRAMAEGRAPESIVSALLSKLNDGGFSPEQVAKQEADIRGMAGTAYSGSADSSVSALGTFILAMVLYPEVQRKAQAELDRVIRRDRLPTYEDEPNLPYITAVLREMFRRDDEYLGYNLPAGSVVIGNTWAILHDEDLYKDPGIFNPDRFITKEGTLDPDVLNPEDFMFGYGRRVCPGRFFAVQSIWSTMATLLTAFEIGLPADEHGQKIIPSGEYSGGLAIYPLPFRCTFKPRSEHIEALIRSAATSGELTRDTDQQLEMY</sequence>
<keyword evidence="2" id="KW-1185">Reference proteome</keyword>
<evidence type="ECO:0000313" key="2">
    <source>
        <dbReference type="Proteomes" id="UP001148662"/>
    </source>
</evidence>
<reference evidence="1" key="1">
    <citation type="submission" date="2022-07" db="EMBL/GenBank/DDBJ databases">
        <title>Genome Sequence of Phlebia brevispora.</title>
        <authorList>
            <person name="Buettner E."/>
        </authorList>
    </citation>
    <scope>NUCLEOTIDE SEQUENCE</scope>
    <source>
        <strain evidence="1">MPL23</strain>
    </source>
</reference>
<proteinExistence type="predicted"/>
<dbReference type="Proteomes" id="UP001148662">
    <property type="component" value="Unassembled WGS sequence"/>
</dbReference>